<protein>
    <recommendedName>
        <fullName evidence="6">RNA polymerase sigma factor</fullName>
    </recommendedName>
</protein>
<keyword evidence="10" id="KW-1185">Reference proteome</keyword>
<keyword evidence="3 6" id="KW-0731">Sigma factor</keyword>
<keyword evidence="5 6" id="KW-0804">Transcription</keyword>
<dbReference type="Gene3D" id="1.10.10.10">
    <property type="entry name" value="Winged helix-like DNA-binding domain superfamily/Winged helix DNA-binding domain"/>
    <property type="match status" value="1"/>
</dbReference>
<dbReference type="RefSeq" id="WP_066137124.1">
    <property type="nucleotide sequence ID" value="NZ_CBCSGM010000001.1"/>
</dbReference>
<evidence type="ECO:0000259" key="8">
    <source>
        <dbReference type="Pfam" id="PF08281"/>
    </source>
</evidence>
<proteinExistence type="inferred from homology"/>
<evidence type="ECO:0000256" key="3">
    <source>
        <dbReference type="ARBA" id="ARBA00023082"/>
    </source>
</evidence>
<dbReference type="InterPro" id="IPR000838">
    <property type="entry name" value="RNA_pol_sigma70_ECF_CS"/>
</dbReference>
<accession>A0A2X4VU48</accession>
<dbReference type="InterPro" id="IPR036388">
    <property type="entry name" value="WH-like_DNA-bd_sf"/>
</dbReference>
<dbReference type="Pfam" id="PF04542">
    <property type="entry name" value="Sigma70_r2"/>
    <property type="match status" value="1"/>
</dbReference>
<dbReference type="CDD" id="cd06171">
    <property type="entry name" value="Sigma70_r4"/>
    <property type="match status" value="1"/>
</dbReference>
<dbReference type="AlphaFoldDB" id="A0A2X4VU48"/>
<gene>
    <name evidence="9" type="primary">sigY</name>
    <name evidence="9" type="ORF">NCTC4824_01508</name>
</gene>
<dbReference type="Gene3D" id="1.10.1740.10">
    <property type="match status" value="1"/>
</dbReference>
<dbReference type="GO" id="GO:0016987">
    <property type="term" value="F:sigma factor activity"/>
    <property type="evidence" value="ECO:0007669"/>
    <property type="project" value="UniProtKB-KW"/>
</dbReference>
<comment type="similarity">
    <text evidence="1 6">Belongs to the sigma-70 factor family. ECF subfamily.</text>
</comment>
<dbReference type="GO" id="GO:0003677">
    <property type="term" value="F:DNA binding"/>
    <property type="evidence" value="ECO:0007669"/>
    <property type="project" value="UniProtKB-KW"/>
</dbReference>
<organism evidence="9 10">
    <name type="scientific">Lederbergia lenta</name>
    <name type="common">Bacillus lentus</name>
    <dbReference type="NCBI Taxonomy" id="1467"/>
    <lineage>
        <taxon>Bacteria</taxon>
        <taxon>Bacillati</taxon>
        <taxon>Bacillota</taxon>
        <taxon>Bacilli</taxon>
        <taxon>Bacillales</taxon>
        <taxon>Bacillaceae</taxon>
        <taxon>Lederbergia</taxon>
    </lineage>
</organism>
<evidence type="ECO:0000256" key="5">
    <source>
        <dbReference type="ARBA" id="ARBA00023163"/>
    </source>
</evidence>
<feature type="domain" description="RNA polymerase sigma factor 70 region 4 type 2" evidence="8">
    <location>
        <begin position="123"/>
        <end position="175"/>
    </location>
</feature>
<dbReference type="InterPro" id="IPR013325">
    <property type="entry name" value="RNA_pol_sigma_r2"/>
</dbReference>
<dbReference type="InterPro" id="IPR013324">
    <property type="entry name" value="RNA_pol_sigma_r3/r4-like"/>
</dbReference>
<dbReference type="Proteomes" id="UP000249134">
    <property type="component" value="Chromosome 1"/>
</dbReference>
<name>A0A2X4VU48_LEDLE</name>
<keyword evidence="4 6" id="KW-0238">DNA-binding</keyword>
<evidence type="ECO:0000313" key="10">
    <source>
        <dbReference type="Proteomes" id="UP000249134"/>
    </source>
</evidence>
<evidence type="ECO:0000256" key="4">
    <source>
        <dbReference type="ARBA" id="ARBA00023125"/>
    </source>
</evidence>
<dbReference type="PROSITE" id="PS01063">
    <property type="entry name" value="SIGMA70_ECF"/>
    <property type="match status" value="1"/>
</dbReference>
<dbReference type="PANTHER" id="PTHR43133:SF60">
    <property type="entry name" value="RNA POLYMERASE SIGMA FACTOR SIGV"/>
    <property type="match status" value="1"/>
</dbReference>
<dbReference type="GO" id="GO:0006950">
    <property type="term" value="P:response to stress"/>
    <property type="evidence" value="ECO:0007669"/>
    <property type="project" value="UniProtKB-ARBA"/>
</dbReference>
<dbReference type="InterPro" id="IPR007627">
    <property type="entry name" value="RNA_pol_sigma70_r2"/>
</dbReference>
<evidence type="ECO:0000259" key="7">
    <source>
        <dbReference type="Pfam" id="PF04542"/>
    </source>
</evidence>
<dbReference type="InterPro" id="IPR039425">
    <property type="entry name" value="RNA_pol_sigma-70-like"/>
</dbReference>
<dbReference type="SUPFAM" id="SSF88946">
    <property type="entry name" value="Sigma2 domain of RNA polymerase sigma factors"/>
    <property type="match status" value="1"/>
</dbReference>
<dbReference type="PANTHER" id="PTHR43133">
    <property type="entry name" value="RNA POLYMERASE ECF-TYPE SIGMA FACTO"/>
    <property type="match status" value="1"/>
</dbReference>
<evidence type="ECO:0000256" key="6">
    <source>
        <dbReference type="RuleBase" id="RU000716"/>
    </source>
</evidence>
<dbReference type="KEGG" id="blen:NCTC4824_01508"/>
<evidence type="ECO:0000313" key="9">
    <source>
        <dbReference type="EMBL" id="SQI55576.1"/>
    </source>
</evidence>
<sequence length="194" mass="22760">MIKGLLRKVLKKDHESERVIFEMFYERVYFTAYYIVQDRDLAQDVVQDTFVKVFKHIHTVENGEKLGAWIAAIASRTAIDQLRKVKRRNDIVTEDVIINEQLAKENDFISSVEITVEKKLLKNILLQQIDQLKPEHKQVIILRYLHDMTYEEIANAIEINVATVRSRIHRAKIQLKKSIESQPAVKEMIFNVTI</sequence>
<dbReference type="GO" id="GO:0006352">
    <property type="term" value="P:DNA-templated transcription initiation"/>
    <property type="evidence" value="ECO:0007669"/>
    <property type="project" value="InterPro"/>
</dbReference>
<dbReference type="STRING" id="1348624.GCA_001591545_00595"/>
<evidence type="ECO:0000256" key="2">
    <source>
        <dbReference type="ARBA" id="ARBA00023015"/>
    </source>
</evidence>
<dbReference type="SUPFAM" id="SSF88659">
    <property type="entry name" value="Sigma3 and sigma4 domains of RNA polymerase sigma factors"/>
    <property type="match status" value="1"/>
</dbReference>
<dbReference type="InterPro" id="IPR014284">
    <property type="entry name" value="RNA_pol_sigma-70_dom"/>
</dbReference>
<keyword evidence="2 6" id="KW-0805">Transcription regulation</keyword>
<feature type="domain" description="RNA polymerase sigma-70 region 2" evidence="7">
    <location>
        <begin position="21"/>
        <end position="87"/>
    </location>
</feature>
<dbReference type="Pfam" id="PF08281">
    <property type="entry name" value="Sigma70_r4_2"/>
    <property type="match status" value="1"/>
</dbReference>
<dbReference type="InterPro" id="IPR013249">
    <property type="entry name" value="RNA_pol_sigma70_r4_t2"/>
</dbReference>
<evidence type="ECO:0000256" key="1">
    <source>
        <dbReference type="ARBA" id="ARBA00010641"/>
    </source>
</evidence>
<reference evidence="9 10" key="1">
    <citation type="submission" date="2018-06" db="EMBL/GenBank/DDBJ databases">
        <authorList>
            <consortium name="Pathogen Informatics"/>
            <person name="Doyle S."/>
        </authorList>
    </citation>
    <scope>NUCLEOTIDE SEQUENCE [LARGE SCALE GENOMIC DNA]</scope>
    <source>
        <strain evidence="9 10">NCTC4824</strain>
    </source>
</reference>
<dbReference type="NCBIfam" id="TIGR02937">
    <property type="entry name" value="sigma70-ECF"/>
    <property type="match status" value="1"/>
</dbReference>
<dbReference type="EMBL" id="LS483476">
    <property type="protein sequence ID" value="SQI55576.1"/>
    <property type="molecule type" value="Genomic_DNA"/>
</dbReference>